<organism evidence="1 2">
    <name type="scientific">Poritiphilus flavus</name>
    <dbReference type="NCBI Taxonomy" id="2697053"/>
    <lineage>
        <taxon>Bacteria</taxon>
        <taxon>Pseudomonadati</taxon>
        <taxon>Bacteroidota</taxon>
        <taxon>Flavobacteriia</taxon>
        <taxon>Flavobacteriales</taxon>
        <taxon>Flavobacteriaceae</taxon>
        <taxon>Poritiphilus</taxon>
    </lineage>
</organism>
<evidence type="ECO:0008006" key="3">
    <source>
        <dbReference type="Google" id="ProtNLM"/>
    </source>
</evidence>
<gene>
    <name evidence="1" type="ORF">GTQ38_11035</name>
</gene>
<protein>
    <recommendedName>
        <fullName evidence="3">DUF3575 domain-containing protein</fullName>
    </recommendedName>
</protein>
<sequence>MSVSMVGLWAQNNMADLGKNHISLDPIQPFFGTAQIQYERPILKRVSLSLSMGYKFSSGIFDVANTTFERFETDEFNLTGIKLIPEIRWYTQKSHPGLTGFYVGTYFRYQDRSGNISGNYTSLERQVSRILIEADLDTSNIGIEIGYKLELKNGFFLDFIIAGPGLSFNNLELREIEPVPEAFYNDLNETLRDLGIIDLLDPDFRINGNQRTYFPMLAFRYGFKIGFAF</sequence>
<dbReference type="RefSeq" id="WP_161435578.1">
    <property type="nucleotide sequence ID" value="NZ_WXYO01000005.1"/>
</dbReference>
<keyword evidence="2" id="KW-1185">Reference proteome</keyword>
<dbReference type="AlphaFoldDB" id="A0A6L9EDA2"/>
<comment type="caution">
    <text evidence="1">The sequence shown here is derived from an EMBL/GenBank/DDBJ whole genome shotgun (WGS) entry which is preliminary data.</text>
</comment>
<evidence type="ECO:0000313" key="1">
    <source>
        <dbReference type="EMBL" id="NAS12538.1"/>
    </source>
</evidence>
<proteinExistence type="predicted"/>
<name>A0A6L9EDA2_9FLAO</name>
<dbReference type="Proteomes" id="UP000475249">
    <property type="component" value="Unassembled WGS sequence"/>
</dbReference>
<evidence type="ECO:0000313" key="2">
    <source>
        <dbReference type="Proteomes" id="UP000475249"/>
    </source>
</evidence>
<reference evidence="1 2" key="1">
    <citation type="submission" date="2020-01" db="EMBL/GenBank/DDBJ databases">
        <title>Bacteria diversity of Porities sp.</title>
        <authorList>
            <person name="Wang G."/>
        </authorList>
    </citation>
    <scope>NUCLEOTIDE SEQUENCE [LARGE SCALE GENOMIC DNA]</scope>
    <source>
        <strain evidence="1 2">R33</strain>
    </source>
</reference>
<dbReference type="EMBL" id="WXYO01000005">
    <property type="protein sequence ID" value="NAS12538.1"/>
    <property type="molecule type" value="Genomic_DNA"/>
</dbReference>
<accession>A0A6L9EDA2</accession>